<reference evidence="1 2" key="1">
    <citation type="submission" date="2018-10" db="EMBL/GenBank/DDBJ databases">
        <authorList>
            <person name="Grouzdev D.S."/>
            <person name="Krutkina M.S."/>
            <person name="Tourova T.P."/>
            <person name="Nazina T.N."/>
        </authorList>
    </citation>
    <scope>NUCLEOTIDE SEQUENCE [LARGE SCALE GENOMIC DNA]</scope>
    <source>
        <strain evidence="1 2">435</strain>
    </source>
</reference>
<comment type="caution">
    <text evidence="1">The sequence shown here is derived from an EMBL/GenBank/DDBJ whole genome shotgun (WGS) entry which is preliminary data.</text>
</comment>
<gene>
    <name evidence="1" type="ORF">D7024_06105</name>
</gene>
<name>A0A494X131_9FIRM</name>
<dbReference type="EMBL" id="RBWE01000001">
    <property type="protein sequence ID" value="RKO66564.1"/>
    <property type="molecule type" value="Genomic_DNA"/>
</dbReference>
<sequence length="70" mass="7843">MMANNFYEINGRQKPPGFRDHLGITIRQLNSKFRVLATMKVLFSSREEGRLSWFSYFCLPGAGSAASAAV</sequence>
<protein>
    <submittedName>
        <fullName evidence="1">Uncharacterized protein</fullName>
    </submittedName>
</protein>
<evidence type="ECO:0000313" key="1">
    <source>
        <dbReference type="EMBL" id="RKO66564.1"/>
    </source>
</evidence>
<organism evidence="1 2">
    <name type="scientific">Desulfofundulus salinus</name>
    <dbReference type="NCBI Taxonomy" id="2419843"/>
    <lineage>
        <taxon>Bacteria</taxon>
        <taxon>Bacillati</taxon>
        <taxon>Bacillota</taxon>
        <taxon>Clostridia</taxon>
        <taxon>Eubacteriales</taxon>
        <taxon>Peptococcaceae</taxon>
        <taxon>Desulfofundulus</taxon>
    </lineage>
</organism>
<accession>A0A494X131</accession>
<dbReference type="Proteomes" id="UP000271256">
    <property type="component" value="Unassembled WGS sequence"/>
</dbReference>
<dbReference type="AlphaFoldDB" id="A0A494X131"/>
<keyword evidence="2" id="KW-1185">Reference proteome</keyword>
<proteinExistence type="predicted"/>
<evidence type="ECO:0000313" key="2">
    <source>
        <dbReference type="Proteomes" id="UP000271256"/>
    </source>
</evidence>